<evidence type="ECO:0000259" key="1">
    <source>
        <dbReference type="Pfam" id="PF18480"/>
    </source>
</evidence>
<dbReference type="Pfam" id="PF18480">
    <property type="entry name" value="DUF5615"/>
    <property type="match status" value="1"/>
</dbReference>
<comment type="caution">
    <text evidence="2">The sequence shown here is derived from an EMBL/GenBank/DDBJ whole genome shotgun (WGS) entry which is preliminary data.</text>
</comment>
<keyword evidence="3" id="KW-1185">Reference proteome</keyword>
<protein>
    <submittedName>
        <fullName evidence="2">Putative nuclease of putative toxin-antitoxin system</fullName>
    </submittedName>
</protein>
<evidence type="ECO:0000313" key="2">
    <source>
        <dbReference type="EMBL" id="MBB4664973.1"/>
    </source>
</evidence>
<accession>A0A840ILF5</accession>
<feature type="domain" description="DUF5615" evidence="1">
    <location>
        <begin position="1"/>
        <end position="99"/>
    </location>
</feature>
<dbReference type="AlphaFoldDB" id="A0A840ILF5"/>
<dbReference type="Proteomes" id="UP000585272">
    <property type="component" value="Unassembled WGS sequence"/>
</dbReference>
<evidence type="ECO:0000313" key="3">
    <source>
        <dbReference type="Proteomes" id="UP000585272"/>
    </source>
</evidence>
<proteinExistence type="predicted"/>
<dbReference type="InterPro" id="IPR041049">
    <property type="entry name" value="DUF5615"/>
</dbReference>
<sequence length="131" mass="14637">MQLFLDHNLSRTVASALREVALDCHATGDTGCPPSTADDDEIARWCRERGRILVTADRSRRDDGMRVALEAHRPFVVQLRRPPGAVSLLRGLLNAWEAIGDASGRASRRGVWMKLNLDPETGHVSRVRKKR</sequence>
<name>A0A840ILF5_9ACTN</name>
<organism evidence="2 3">
    <name type="scientific">Conexibacter arvalis</name>
    <dbReference type="NCBI Taxonomy" id="912552"/>
    <lineage>
        <taxon>Bacteria</taxon>
        <taxon>Bacillati</taxon>
        <taxon>Actinomycetota</taxon>
        <taxon>Thermoleophilia</taxon>
        <taxon>Solirubrobacterales</taxon>
        <taxon>Conexibacteraceae</taxon>
        <taxon>Conexibacter</taxon>
    </lineage>
</organism>
<gene>
    <name evidence="2" type="ORF">BDZ31_004592</name>
</gene>
<dbReference type="EMBL" id="JACHNU010000010">
    <property type="protein sequence ID" value="MBB4664973.1"/>
    <property type="molecule type" value="Genomic_DNA"/>
</dbReference>
<reference evidence="2 3" key="1">
    <citation type="submission" date="2020-08" db="EMBL/GenBank/DDBJ databases">
        <title>Genomic Encyclopedia of Archaeal and Bacterial Type Strains, Phase II (KMG-II): from individual species to whole genera.</title>
        <authorList>
            <person name="Goeker M."/>
        </authorList>
    </citation>
    <scope>NUCLEOTIDE SEQUENCE [LARGE SCALE GENOMIC DNA]</scope>
    <source>
        <strain evidence="2 3">DSM 23288</strain>
    </source>
</reference>
<dbReference type="RefSeq" id="WP_183345488.1">
    <property type="nucleotide sequence ID" value="NZ_JACHNU010000010.1"/>
</dbReference>